<keyword evidence="3" id="KW-0964">Secreted</keyword>
<comment type="similarity">
    <text evidence="2">Belongs to the NPC2 family.</text>
</comment>
<dbReference type="Proteomes" id="UP000790347">
    <property type="component" value="Unassembled WGS sequence"/>
</dbReference>
<reference evidence="8" key="1">
    <citation type="submission" date="2013-05" db="EMBL/GenBank/DDBJ databases">
        <authorList>
            <person name="Yim A.K.Y."/>
            <person name="Chan T.F."/>
            <person name="Ji K.M."/>
            <person name="Liu X.Y."/>
            <person name="Zhou J.W."/>
            <person name="Li R.Q."/>
            <person name="Yang K.Y."/>
            <person name="Li J."/>
            <person name="Li M."/>
            <person name="Law P.T.W."/>
            <person name="Wu Y.L."/>
            <person name="Cai Z.L."/>
            <person name="Qin H."/>
            <person name="Bao Y."/>
            <person name="Leung R.K.K."/>
            <person name="Ng P.K.S."/>
            <person name="Zou J."/>
            <person name="Zhong X.J."/>
            <person name="Ran P.X."/>
            <person name="Zhong N.S."/>
            <person name="Liu Z.G."/>
            <person name="Tsui S.K.W."/>
        </authorList>
    </citation>
    <scope>NUCLEOTIDE SEQUENCE</scope>
    <source>
        <strain evidence="8">Derf</strain>
        <tissue evidence="8">Whole organism</tissue>
    </source>
</reference>
<comment type="subcellular location">
    <subcellularLocation>
        <location evidence="1">Secreted</location>
    </subcellularLocation>
</comment>
<dbReference type="EMBL" id="ASGP02000002">
    <property type="protein sequence ID" value="KAH9521874.1"/>
    <property type="molecule type" value="Genomic_DNA"/>
</dbReference>
<dbReference type="GO" id="GO:0005576">
    <property type="term" value="C:extracellular region"/>
    <property type="evidence" value="ECO:0007669"/>
    <property type="project" value="UniProtKB-SubCell"/>
</dbReference>
<dbReference type="FunFam" id="2.60.40.770:FF:000001">
    <property type="entry name" value="NPC intracellular cholesterol transporter 2"/>
    <property type="match status" value="1"/>
</dbReference>
<reference evidence="7" key="2">
    <citation type="submission" date="2020-06" db="EMBL/GenBank/DDBJ databases">
        <authorList>
            <person name="Ji K."/>
            <person name="Li J."/>
        </authorList>
    </citation>
    <scope>NUCLEOTIDE SEQUENCE</scope>
    <source>
        <strain evidence="7">JKM2019</strain>
        <tissue evidence="7">Whole body</tissue>
    </source>
</reference>
<comment type="caution">
    <text evidence="8">The sequence shown here is derived from an EMBL/GenBank/DDBJ whole genome shotgun (WGS) entry which is preliminary data.</text>
</comment>
<evidence type="ECO:0000313" key="7">
    <source>
        <dbReference type="EMBL" id="KAH7639480.1"/>
    </source>
</evidence>
<evidence type="ECO:0000256" key="2">
    <source>
        <dbReference type="ARBA" id="ARBA00006370"/>
    </source>
</evidence>
<evidence type="ECO:0000259" key="6">
    <source>
        <dbReference type="SMART" id="SM00737"/>
    </source>
</evidence>
<evidence type="ECO:0000256" key="4">
    <source>
        <dbReference type="ARBA" id="ARBA00022729"/>
    </source>
</evidence>
<reference evidence="8" key="4">
    <citation type="journal article" date="2022" name="Res Sq">
        <title>Comparative Genomics Reveals Insights into the Divergent Evolution of Astigmatic Mites and Household Pest Adaptations.</title>
        <authorList>
            <person name="Xiong Q."/>
            <person name="Wan A.T.-Y."/>
            <person name="Liu X.-Y."/>
            <person name="Fung C.S.-H."/>
            <person name="Xiao X."/>
            <person name="Malainual N."/>
            <person name="Hou J."/>
            <person name="Wang L."/>
            <person name="Wang M."/>
            <person name="Yang K."/>
            <person name="Cui Y."/>
            <person name="Leung E."/>
            <person name="Nong W."/>
            <person name="Shin S.-K."/>
            <person name="Au S."/>
            <person name="Jeong K.Y."/>
            <person name="Chew F.T."/>
            <person name="Hui J."/>
            <person name="Leung T.F."/>
            <person name="Tungtrongchitr A."/>
            <person name="Zhong N."/>
            <person name="Liu Z."/>
            <person name="Tsui S."/>
        </authorList>
    </citation>
    <scope>NUCLEOTIDE SEQUENCE</scope>
    <source>
        <strain evidence="8">Derf</strain>
        <tissue evidence="8">Whole organism</tissue>
    </source>
</reference>
<dbReference type="InterPro" id="IPR014756">
    <property type="entry name" value="Ig_E-set"/>
</dbReference>
<keyword evidence="5" id="KW-1015">Disulfide bond</keyword>
<evidence type="ECO:0000313" key="9">
    <source>
        <dbReference type="Proteomes" id="UP000790347"/>
    </source>
</evidence>
<dbReference type="AlphaFoldDB" id="A0A922L6M6"/>
<keyword evidence="9" id="KW-1185">Reference proteome</keyword>
<dbReference type="EMBL" id="SDOV01000007">
    <property type="protein sequence ID" value="KAH7639480.1"/>
    <property type="molecule type" value="Genomic_DNA"/>
</dbReference>
<keyword evidence="4" id="KW-0732">Signal</keyword>
<evidence type="ECO:0000256" key="5">
    <source>
        <dbReference type="ARBA" id="ARBA00023157"/>
    </source>
</evidence>
<dbReference type="InterPro" id="IPR003172">
    <property type="entry name" value="ML_dom"/>
</dbReference>
<evidence type="ECO:0000256" key="1">
    <source>
        <dbReference type="ARBA" id="ARBA00004613"/>
    </source>
</evidence>
<sequence>MLTVMLIQFDKCRSCLSPHGQMTSIKTTGCSKQKTFHSNSSVCHLKMGDTVTVRMKFVPNTRVHSLKVRCTGKVHGHSFDVPIPQENVCGNYDNFICPINTGESRDFTIKIPVRYDGPIPSKNMKNVPVTFQLTLEDESHNDVACKKLQAKICG</sequence>
<dbReference type="SMART" id="SM00737">
    <property type="entry name" value="ML"/>
    <property type="match status" value="1"/>
</dbReference>
<accession>A0A922L6M6</accession>
<dbReference type="Gene3D" id="2.60.40.770">
    <property type="match status" value="1"/>
</dbReference>
<gene>
    <name evidence="8" type="ORF">DERF_005496</name>
    <name evidence="7" type="ORF">HUG17_3513</name>
</gene>
<protein>
    <submittedName>
        <fullName evidence="7">Epididymal secretory protein e1-like</fullName>
    </submittedName>
</protein>
<organism evidence="8 9">
    <name type="scientific">Dermatophagoides farinae</name>
    <name type="common">American house dust mite</name>
    <dbReference type="NCBI Taxonomy" id="6954"/>
    <lineage>
        <taxon>Eukaryota</taxon>
        <taxon>Metazoa</taxon>
        <taxon>Ecdysozoa</taxon>
        <taxon>Arthropoda</taxon>
        <taxon>Chelicerata</taxon>
        <taxon>Arachnida</taxon>
        <taxon>Acari</taxon>
        <taxon>Acariformes</taxon>
        <taxon>Sarcoptiformes</taxon>
        <taxon>Astigmata</taxon>
        <taxon>Psoroptidia</taxon>
        <taxon>Analgoidea</taxon>
        <taxon>Pyroglyphidae</taxon>
        <taxon>Dermatophagoidinae</taxon>
        <taxon>Dermatophagoides</taxon>
    </lineage>
</organism>
<dbReference type="Proteomes" id="UP000828236">
    <property type="component" value="Unassembled WGS sequence"/>
</dbReference>
<dbReference type="Pfam" id="PF02221">
    <property type="entry name" value="E1_DerP2_DerF2"/>
    <property type="match status" value="1"/>
</dbReference>
<reference evidence="7" key="3">
    <citation type="journal article" date="2021" name="World Allergy Organ. J.">
        <title>Chromosome-level assembly of Dermatophagoides farinae genome and transcriptome reveals two novel allergens Der f 37 and Der f 39.</title>
        <authorList>
            <person name="Chen J."/>
            <person name="Cai Z."/>
            <person name="Fan D."/>
            <person name="Hu J."/>
            <person name="Hou Y."/>
            <person name="He Y."/>
            <person name="Zhang Z."/>
            <person name="Zhao Z."/>
            <person name="Gao P."/>
            <person name="Hu W."/>
            <person name="Sun J."/>
            <person name="Li J."/>
            <person name="Ji K."/>
        </authorList>
    </citation>
    <scope>NUCLEOTIDE SEQUENCE</scope>
    <source>
        <strain evidence="7">JKM2019</strain>
    </source>
</reference>
<dbReference type="SUPFAM" id="SSF81296">
    <property type="entry name" value="E set domains"/>
    <property type="match status" value="1"/>
</dbReference>
<evidence type="ECO:0000256" key="3">
    <source>
        <dbReference type="ARBA" id="ARBA00022525"/>
    </source>
</evidence>
<dbReference type="EMBL" id="ASGP02000002">
    <property type="protein sequence ID" value="KAH9521873.1"/>
    <property type="molecule type" value="Genomic_DNA"/>
</dbReference>
<feature type="domain" description="MD-2-related lipid-recognition" evidence="6">
    <location>
        <begin position="9"/>
        <end position="150"/>
    </location>
</feature>
<name>A0A922L6M6_DERFA</name>
<evidence type="ECO:0000313" key="8">
    <source>
        <dbReference type="EMBL" id="KAH9521874.1"/>
    </source>
</evidence>
<proteinExistence type="inferred from homology"/>